<keyword evidence="1" id="KW-0175">Coiled coil</keyword>
<feature type="compositionally biased region" description="Basic and acidic residues" evidence="2">
    <location>
        <begin position="563"/>
        <end position="577"/>
    </location>
</feature>
<dbReference type="EMBL" id="HBFM01001838">
    <property type="protein sequence ID" value="CAD8764629.1"/>
    <property type="molecule type" value="Transcribed_RNA"/>
</dbReference>
<protein>
    <submittedName>
        <fullName evidence="3">Uncharacterized protein</fullName>
    </submittedName>
</protein>
<feature type="region of interest" description="Disordered" evidence="2">
    <location>
        <begin position="591"/>
        <end position="675"/>
    </location>
</feature>
<feature type="region of interest" description="Disordered" evidence="2">
    <location>
        <begin position="141"/>
        <end position="184"/>
    </location>
</feature>
<evidence type="ECO:0000256" key="1">
    <source>
        <dbReference type="SAM" id="Coils"/>
    </source>
</evidence>
<name>A0A7S0UMY4_9CHLO</name>
<feature type="compositionally biased region" description="Polar residues" evidence="2">
    <location>
        <begin position="553"/>
        <end position="562"/>
    </location>
</feature>
<feature type="region of interest" description="Disordered" evidence="2">
    <location>
        <begin position="528"/>
        <end position="577"/>
    </location>
</feature>
<feature type="compositionally biased region" description="Basic and acidic residues" evidence="2">
    <location>
        <begin position="712"/>
        <end position="726"/>
    </location>
</feature>
<gene>
    <name evidence="3" type="ORF">PPAR00522_LOCUS1013</name>
</gene>
<feature type="coiled-coil region" evidence="1">
    <location>
        <begin position="747"/>
        <end position="816"/>
    </location>
</feature>
<feature type="compositionally biased region" description="Low complexity" evidence="2">
    <location>
        <begin position="620"/>
        <end position="631"/>
    </location>
</feature>
<feature type="region of interest" description="Disordered" evidence="2">
    <location>
        <begin position="704"/>
        <end position="726"/>
    </location>
</feature>
<sequence length="839" mass="95995">MLNVNKPFSLAEKRVFITELSSEIASNSSIDDVAKEAIFFILISLLDIKDLVSFDKQYIDIKELQKARDNAKELIEVGVAESKDLFHFDKRKISFNKEHKLYDFIRNQLKAFFEGSRQVRHCQNINVLSASDRHSASHAYVDRLNDDNPPSNPGKASKGSKSEPLSNSVYSGHTHIEPKSSSERSTTSEKIAVFKELAFLSSSFRSKNENNSEIMKVKSHDAEMFEVIFKFHEIATYDFLDSDKKSFICIFFDTSARANTAYTTRERLFVSVLNLKHPGGVMVESILGECDVLHIDIMEVKEKDKDAFFSLLALSKGIKFIVDQERLEKFCSKMRSSKKDKNTTTSPNDRLPEFRSSLEIEQIFSATRDEEIQNVQERGDGNSVDGEFKKAFNKWSEAFDGSGKREKEGHNVIWTFKLHTDEEGRELYEAEMGSIPSEQIFFPSINKGGRGAFHILHNNHYTLLGLKYLTFASRSLRKYDPKFISSVFGTPALNSKLDISHQSRDSTNAIKYKREMLANETKSSHSIFLFDEHKSRKRSKSREKKGGREKTPDQSSFLPNTTSERHKNEKYDDECSKQVKRDIWNGVSGKAGVDVSAEKRGSSKTKVISERQTNRNADMVPSFVPSNSSSSHLTTIDSEPIEYSFSLPSGSLKSQSVSSSSDSSNARSKSLTAASISSREFKKLKEEMDAVSINSRDRVAYWVTTHSRSPSRKREEDTDLYSDSKVRKAKEKHKKIKYLPKHIKDKIKTTEDKMYMYEKKLEEKRKKRDHLKKDIDIIQETLHKRQEEKDNVDDEVKVLENKLRKLQEDCGLYESLLNQEQGVEAKKSKTPSLRSSRKS</sequence>
<accession>A0A7S0UMY4</accession>
<organism evidence="3">
    <name type="scientific">Polytomella parva</name>
    <dbReference type="NCBI Taxonomy" id="51329"/>
    <lineage>
        <taxon>Eukaryota</taxon>
        <taxon>Viridiplantae</taxon>
        <taxon>Chlorophyta</taxon>
        <taxon>core chlorophytes</taxon>
        <taxon>Chlorophyceae</taxon>
        <taxon>CS clade</taxon>
        <taxon>Chlamydomonadales</taxon>
        <taxon>Chlamydomonadaceae</taxon>
        <taxon>Polytomella</taxon>
    </lineage>
</organism>
<feature type="compositionally biased region" description="Polar residues" evidence="2">
    <location>
        <begin position="830"/>
        <end position="839"/>
    </location>
</feature>
<evidence type="ECO:0000313" key="3">
    <source>
        <dbReference type="EMBL" id="CAD8764629.1"/>
    </source>
</evidence>
<proteinExistence type="predicted"/>
<feature type="compositionally biased region" description="Basic and acidic residues" evidence="2">
    <location>
        <begin position="596"/>
        <end position="613"/>
    </location>
</feature>
<evidence type="ECO:0000256" key="2">
    <source>
        <dbReference type="SAM" id="MobiDB-lite"/>
    </source>
</evidence>
<feature type="compositionally biased region" description="Low complexity" evidence="2">
    <location>
        <begin position="644"/>
        <end position="671"/>
    </location>
</feature>
<reference evidence="3" key="1">
    <citation type="submission" date="2021-01" db="EMBL/GenBank/DDBJ databases">
        <authorList>
            <person name="Corre E."/>
            <person name="Pelletier E."/>
            <person name="Niang G."/>
            <person name="Scheremetjew M."/>
            <person name="Finn R."/>
            <person name="Kale V."/>
            <person name="Holt S."/>
            <person name="Cochrane G."/>
            <person name="Meng A."/>
            <person name="Brown T."/>
            <person name="Cohen L."/>
        </authorList>
    </citation>
    <scope>NUCLEOTIDE SEQUENCE</scope>
    <source>
        <strain evidence="3">SAG 63-3</strain>
    </source>
</reference>
<dbReference type="AlphaFoldDB" id="A0A7S0UMY4"/>
<feature type="region of interest" description="Disordered" evidence="2">
    <location>
        <begin position="820"/>
        <end position="839"/>
    </location>
</feature>